<dbReference type="Proteomes" id="UP001303889">
    <property type="component" value="Unassembled WGS sequence"/>
</dbReference>
<gene>
    <name evidence="5" type="ORF">C8A05DRAFT_14318</name>
</gene>
<dbReference type="EMBL" id="MU855433">
    <property type="protein sequence ID" value="KAK3903720.1"/>
    <property type="molecule type" value="Genomic_DNA"/>
</dbReference>
<dbReference type="InterPro" id="IPR027377">
    <property type="entry name" value="ZAR1/RTP1-5-like_Znf-3CxxC"/>
</dbReference>
<accession>A0AAN6MNP4</accession>
<reference evidence="5" key="2">
    <citation type="submission" date="2023-05" db="EMBL/GenBank/DDBJ databases">
        <authorList>
            <consortium name="Lawrence Berkeley National Laboratory"/>
            <person name="Steindorff A."/>
            <person name="Hensen N."/>
            <person name="Bonometti L."/>
            <person name="Westerberg I."/>
            <person name="Brannstrom I.O."/>
            <person name="Guillou S."/>
            <person name="Cros-Aarteil S."/>
            <person name="Calhoun S."/>
            <person name="Haridas S."/>
            <person name="Kuo A."/>
            <person name="Mondo S."/>
            <person name="Pangilinan J."/>
            <person name="Riley R."/>
            <person name="Labutti K."/>
            <person name="Andreopoulos B."/>
            <person name="Lipzen A."/>
            <person name="Chen C."/>
            <person name="Yanf M."/>
            <person name="Daum C."/>
            <person name="Ng V."/>
            <person name="Clum A."/>
            <person name="Ohm R."/>
            <person name="Martin F."/>
            <person name="Silar P."/>
            <person name="Natvig D."/>
            <person name="Lalanne C."/>
            <person name="Gautier V."/>
            <person name="Ament-Velasquez S.L."/>
            <person name="Kruys A."/>
            <person name="Hutchinson M.I."/>
            <person name="Powell A.J."/>
            <person name="Barry K."/>
            <person name="Miller A.N."/>
            <person name="Grigoriev I.V."/>
            <person name="Debuchy R."/>
            <person name="Gladieux P."/>
            <person name="Thoren M.H."/>
            <person name="Johannesson H."/>
        </authorList>
    </citation>
    <scope>NUCLEOTIDE SEQUENCE</scope>
    <source>
        <strain evidence="5">CBS 103.79</strain>
    </source>
</reference>
<evidence type="ECO:0000259" key="4">
    <source>
        <dbReference type="SMART" id="SM01328"/>
    </source>
</evidence>
<name>A0AAN6MNP4_9PEZI</name>
<keyword evidence="3" id="KW-0862">Zinc</keyword>
<evidence type="ECO:0000313" key="6">
    <source>
        <dbReference type="Proteomes" id="UP001303889"/>
    </source>
</evidence>
<reference evidence="5" key="1">
    <citation type="journal article" date="2023" name="Mol. Phylogenet. Evol.">
        <title>Genome-scale phylogeny and comparative genomics of the fungal order Sordariales.</title>
        <authorList>
            <person name="Hensen N."/>
            <person name="Bonometti L."/>
            <person name="Westerberg I."/>
            <person name="Brannstrom I.O."/>
            <person name="Guillou S."/>
            <person name="Cros-Aarteil S."/>
            <person name="Calhoun S."/>
            <person name="Haridas S."/>
            <person name="Kuo A."/>
            <person name="Mondo S."/>
            <person name="Pangilinan J."/>
            <person name="Riley R."/>
            <person name="LaButti K."/>
            <person name="Andreopoulos B."/>
            <person name="Lipzen A."/>
            <person name="Chen C."/>
            <person name="Yan M."/>
            <person name="Daum C."/>
            <person name="Ng V."/>
            <person name="Clum A."/>
            <person name="Steindorff A."/>
            <person name="Ohm R.A."/>
            <person name="Martin F."/>
            <person name="Silar P."/>
            <person name="Natvig D.O."/>
            <person name="Lalanne C."/>
            <person name="Gautier V."/>
            <person name="Ament-Velasquez S.L."/>
            <person name="Kruys A."/>
            <person name="Hutchinson M.I."/>
            <person name="Powell A.J."/>
            <person name="Barry K."/>
            <person name="Miller A.N."/>
            <person name="Grigoriev I.V."/>
            <person name="Debuchy R."/>
            <person name="Gladieux P."/>
            <person name="Hiltunen Thoren M."/>
            <person name="Johannesson H."/>
        </authorList>
    </citation>
    <scope>NUCLEOTIDE SEQUENCE</scope>
    <source>
        <strain evidence="5">CBS 103.79</strain>
    </source>
</reference>
<organism evidence="5 6">
    <name type="scientific">Staphylotrichum tortipilum</name>
    <dbReference type="NCBI Taxonomy" id="2831512"/>
    <lineage>
        <taxon>Eukaryota</taxon>
        <taxon>Fungi</taxon>
        <taxon>Dikarya</taxon>
        <taxon>Ascomycota</taxon>
        <taxon>Pezizomycotina</taxon>
        <taxon>Sordariomycetes</taxon>
        <taxon>Sordariomycetidae</taxon>
        <taxon>Sordariales</taxon>
        <taxon>Chaetomiaceae</taxon>
        <taxon>Staphylotrichum</taxon>
    </lineage>
</organism>
<keyword evidence="2" id="KW-0863">Zinc-finger</keyword>
<evidence type="ECO:0000256" key="1">
    <source>
        <dbReference type="ARBA" id="ARBA00022723"/>
    </source>
</evidence>
<sequence length="161" mass="18632">MPWKKKGCAQQELSATFPLLHQDVLIALDDVFINPEPWFNHDASESEPVNDYNTNIMGRFECRNRKCHSAGWGSKKIAIRIRGFRDNGYDAVVFKQRCRTCEKLGVMRIDENSYVERVAYRLKKWAGVYMETHEYHNGVQQGPPHESDLCEGCKAGYCPMR</sequence>
<dbReference type="SMART" id="SM01328">
    <property type="entry name" value="zf-3CxxC"/>
    <property type="match status" value="1"/>
</dbReference>
<protein>
    <submittedName>
        <fullName evidence="5">Zinc-binding domain-containing protein</fullName>
    </submittedName>
</protein>
<comment type="caution">
    <text evidence="5">The sequence shown here is derived from an EMBL/GenBank/DDBJ whole genome shotgun (WGS) entry which is preliminary data.</text>
</comment>
<keyword evidence="1" id="KW-0479">Metal-binding</keyword>
<evidence type="ECO:0000256" key="3">
    <source>
        <dbReference type="ARBA" id="ARBA00022833"/>
    </source>
</evidence>
<feature type="domain" description="3CxxC-type" evidence="4">
    <location>
        <begin position="55"/>
        <end position="156"/>
    </location>
</feature>
<evidence type="ECO:0000313" key="5">
    <source>
        <dbReference type="EMBL" id="KAK3903720.1"/>
    </source>
</evidence>
<evidence type="ECO:0000256" key="2">
    <source>
        <dbReference type="ARBA" id="ARBA00022771"/>
    </source>
</evidence>
<dbReference type="GO" id="GO:0008270">
    <property type="term" value="F:zinc ion binding"/>
    <property type="evidence" value="ECO:0007669"/>
    <property type="project" value="UniProtKB-KW"/>
</dbReference>
<dbReference type="AlphaFoldDB" id="A0AAN6MNP4"/>
<dbReference type="Pfam" id="PF13695">
    <property type="entry name" value="Zn_ribbon_3CxxC"/>
    <property type="match status" value="1"/>
</dbReference>
<keyword evidence="6" id="KW-1185">Reference proteome</keyword>
<proteinExistence type="predicted"/>